<dbReference type="AlphaFoldDB" id="A0A0P7YWC0"/>
<dbReference type="SUPFAM" id="SSF49313">
    <property type="entry name" value="Cadherin-like"/>
    <property type="match status" value="2"/>
</dbReference>
<evidence type="ECO:0000256" key="6">
    <source>
        <dbReference type="SAM" id="Phobius"/>
    </source>
</evidence>
<evidence type="ECO:0000256" key="4">
    <source>
        <dbReference type="ARBA" id="ARBA00023136"/>
    </source>
</evidence>
<dbReference type="Gene3D" id="2.60.40.60">
    <property type="entry name" value="Cadherins"/>
    <property type="match status" value="2"/>
</dbReference>
<dbReference type="CDD" id="cd11304">
    <property type="entry name" value="Cadherin_repeat"/>
    <property type="match status" value="2"/>
</dbReference>
<evidence type="ECO:0000256" key="5">
    <source>
        <dbReference type="PROSITE-ProRule" id="PRU00043"/>
    </source>
</evidence>
<dbReference type="GO" id="GO:0008013">
    <property type="term" value="F:beta-catenin binding"/>
    <property type="evidence" value="ECO:0007669"/>
    <property type="project" value="TreeGrafter"/>
</dbReference>
<evidence type="ECO:0000259" key="7">
    <source>
        <dbReference type="PROSITE" id="PS50268"/>
    </source>
</evidence>
<keyword evidence="4 6" id="KW-0472">Membrane</keyword>
<comment type="subcellular location">
    <subcellularLocation>
        <location evidence="1">Membrane</location>
    </subcellularLocation>
</comment>
<feature type="domain" description="Cadherin" evidence="7">
    <location>
        <begin position="4"/>
        <end position="182"/>
    </location>
</feature>
<dbReference type="GO" id="GO:0007043">
    <property type="term" value="P:cell-cell junction assembly"/>
    <property type="evidence" value="ECO:0007669"/>
    <property type="project" value="TreeGrafter"/>
</dbReference>
<dbReference type="GO" id="GO:0007156">
    <property type="term" value="P:homophilic cell adhesion via plasma membrane adhesion molecules"/>
    <property type="evidence" value="ECO:0007669"/>
    <property type="project" value="InterPro"/>
</dbReference>
<dbReference type="GO" id="GO:0005912">
    <property type="term" value="C:adherens junction"/>
    <property type="evidence" value="ECO:0007669"/>
    <property type="project" value="TreeGrafter"/>
</dbReference>
<dbReference type="PANTHER" id="PTHR24027:SF272">
    <property type="entry name" value="CADHERIN-24"/>
    <property type="match status" value="1"/>
</dbReference>
<organism evidence="8 9">
    <name type="scientific">Scleropages formosus</name>
    <name type="common">Asian bonytongue</name>
    <name type="synonym">Osteoglossum formosum</name>
    <dbReference type="NCBI Taxonomy" id="113540"/>
    <lineage>
        <taxon>Eukaryota</taxon>
        <taxon>Metazoa</taxon>
        <taxon>Chordata</taxon>
        <taxon>Craniata</taxon>
        <taxon>Vertebrata</taxon>
        <taxon>Euteleostomi</taxon>
        <taxon>Actinopterygii</taxon>
        <taxon>Neopterygii</taxon>
        <taxon>Teleostei</taxon>
        <taxon>Osteoglossocephala</taxon>
        <taxon>Osteoglossomorpha</taxon>
        <taxon>Osteoglossiformes</taxon>
        <taxon>Osteoglossidae</taxon>
        <taxon>Scleropages</taxon>
    </lineage>
</organism>
<dbReference type="InterPro" id="IPR002126">
    <property type="entry name" value="Cadherin-like_dom"/>
</dbReference>
<proteinExistence type="predicted"/>
<sequence>MWSFSVSELAIPGAEVGRISATDVDLGDNAKLDYTILEGESGDTFNITGRNQEAVIILNKAAAALEQLWASVSLCAQLSNYIGASHSRHAPPPRGPPPPSLTGAPVADVARPAVQQHLAATQERAETPFSLQAVDYESRSSYSFSVEVLNPTVDPRFLRRGPFKDRASVRVAVLDADEPPRFSRARYRLDVSENCPSSCTVGRVSAVDPDTGLSSNIRFSIDPQSDPEALFRIAPDSGLITTAMELDREREQWHNITIIATQRDSPTQVSRVVVAIETLDVNDNAPELDRQYTTALCDSAAVGQVSKVMLFVSLSFCVCVCVCPTASLVLLSPLLPLSRSHSTAVMLQVPLILKDSFSGLTSTGTVTVSVCPCLRGGAKASEKEGNTEGEWERETVCLPMASSLSSPGLSTAALLAILACVATLLGKGLLVFQATKII</sequence>
<dbReference type="GO" id="GO:0000902">
    <property type="term" value="P:cell morphogenesis"/>
    <property type="evidence" value="ECO:0007669"/>
    <property type="project" value="TreeGrafter"/>
</dbReference>
<protein>
    <recommendedName>
        <fullName evidence="7">Cadherin domain-containing protein</fullName>
    </recommendedName>
</protein>
<evidence type="ECO:0000256" key="1">
    <source>
        <dbReference type="ARBA" id="ARBA00004370"/>
    </source>
</evidence>
<dbReference type="GO" id="GO:0016342">
    <property type="term" value="C:catenin complex"/>
    <property type="evidence" value="ECO:0007669"/>
    <property type="project" value="TreeGrafter"/>
</dbReference>
<keyword evidence="6" id="KW-1133">Transmembrane helix</keyword>
<dbReference type="SMART" id="SM00112">
    <property type="entry name" value="CA"/>
    <property type="match status" value="2"/>
</dbReference>
<dbReference type="GO" id="GO:0016339">
    <property type="term" value="P:calcium-dependent cell-cell adhesion via plasma membrane cell adhesion molecules"/>
    <property type="evidence" value="ECO:0007669"/>
    <property type="project" value="TreeGrafter"/>
</dbReference>
<reference evidence="8 9" key="1">
    <citation type="submission" date="2015-08" db="EMBL/GenBank/DDBJ databases">
        <title>The genome of the Asian arowana (Scleropages formosus).</title>
        <authorList>
            <person name="Tan M.H."/>
            <person name="Gan H.M."/>
            <person name="Croft L.J."/>
            <person name="Austin C.M."/>
        </authorList>
    </citation>
    <scope>NUCLEOTIDE SEQUENCE [LARGE SCALE GENOMIC DNA]</scope>
    <source>
        <strain evidence="8">Aro1</strain>
    </source>
</reference>
<dbReference type="FunFam" id="2.60.40.60:FF:000017">
    <property type="entry name" value="Cadherin 24"/>
    <property type="match status" value="1"/>
</dbReference>
<dbReference type="GO" id="GO:0016477">
    <property type="term" value="P:cell migration"/>
    <property type="evidence" value="ECO:0007669"/>
    <property type="project" value="TreeGrafter"/>
</dbReference>
<keyword evidence="2" id="KW-0677">Repeat</keyword>
<dbReference type="Pfam" id="PF00028">
    <property type="entry name" value="Cadherin"/>
    <property type="match status" value="2"/>
</dbReference>
<evidence type="ECO:0000313" key="8">
    <source>
        <dbReference type="EMBL" id="KPP72496.1"/>
    </source>
</evidence>
<dbReference type="GO" id="GO:0005509">
    <property type="term" value="F:calcium ion binding"/>
    <property type="evidence" value="ECO:0007669"/>
    <property type="project" value="UniProtKB-UniRule"/>
</dbReference>
<dbReference type="Proteomes" id="UP000034805">
    <property type="component" value="Unassembled WGS sequence"/>
</dbReference>
<dbReference type="InterPro" id="IPR039808">
    <property type="entry name" value="Cadherin"/>
</dbReference>
<comment type="caution">
    <text evidence="8">The sequence shown here is derived from an EMBL/GenBank/DDBJ whole genome shotgun (WGS) entry which is preliminary data.</text>
</comment>
<keyword evidence="3 5" id="KW-0106">Calcium</keyword>
<keyword evidence="6" id="KW-0812">Transmembrane</keyword>
<dbReference type="GO" id="GO:0034332">
    <property type="term" value="P:adherens junction organization"/>
    <property type="evidence" value="ECO:0007669"/>
    <property type="project" value="TreeGrafter"/>
</dbReference>
<dbReference type="PROSITE" id="PS50268">
    <property type="entry name" value="CADHERIN_2"/>
    <property type="match status" value="2"/>
</dbReference>
<evidence type="ECO:0000256" key="2">
    <source>
        <dbReference type="ARBA" id="ARBA00022737"/>
    </source>
</evidence>
<dbReference type="EMBL" id="JARO02002509">
    <property type="protein sequence ID" value="KPP72496.1"/>
    <property type="molecule type" value="Genomic_DNA"/>
</dbReference>
<dbReference type="PRINTS" id="PR00205">
    <property type="entry name" value="CADHERIN"/>
</dbReference>
<feature type="domain" description="Cadherin" evidence="7">
    <location>
        <begin position="183"/>
        <end position="288"/>
    </location>
</feature>
<dbReference type="PANTHER" id="PTHR24027">
    <property type="entry name" value="CADHERIN-23"/>
    <property type="match status" value="1"/>
</dbReference>
<gene>
    <name evidence="8" type="ORF">Z043_108504</name>
</gene>
<name>A0A0P7YWC0_SCLFO</name>
<dbReference type="InterPro" id="IPR015919">
    <property type="entry name" value="Cadherin-like_sf"/>
</dbReference>
<dbReference type="GO" id="GO:0045296">
    <property type="term" value="F:cadherin binding"/>
    <property type="evidence" value="ECO:0007669"/>
    <property type="project" value="TreeGrafter"/>
</dbReference>
<evidence type="ECO:0000256" key="3">
    <source>
        <dbReference type="ARBA" id="ARBA00022837"/>
    </source>
</evidence>
<accession>A0A0P7YWC0</accession>
<evidence type="ECO:0000313" key="9">
    <source>
        <dbReference type="Proteomes" id="UP000034805"/>
    </source>
</evidence>
<feature type="transmembrane region" description="Helical" evidence="6">
    <location>
        <begin position="409"/>
        <end position="432"/>
    </location>
</feature>
<dbReference type="GO" id="GO:0044331">
    <property type="term" value="P:cell-cell adhesion mediated by cadherin"/>
    <property type="evidence" value="ECO:0007669"/>
    <property type="project" value="TreeGrafter"/>
</dbReference>